<keyword evidence="2" id="KW-1185">Reference proteome</keyword>
<evidence type="ECO:0000313" key="2">
    <source>
        <dbReference type="Proteomes" id="UP001056120"/>
    </source>
</evidence>
<reference evidence="2" key="1">
    <citation type="journal article" date="2022" name="Mol. Ecol. Resour.">
        <title>The genomes of chicory, endive, great burdock and yacon provide insights into Asteraceae palaeo-polyploidization history and plant inulin production.</title>
        <authorList>
            <person name="Fan W."/>
            <person name="Wang S."/>
            <person name="Wang H."/>
            <person name="Wang A."/>
            <person name="Jiang F."/>
            <person name="Liu H."/>
            <person name="Zhao H."/>
            <person name="Xu D."/>
            <person name="Zhang Y."/>
        </authorList>
    </citation>
    <scope>NUCLEOTIDE SEQUENCE [LARGE SCALE GENOMIC DNA]</scope>
    <source>
        <strain evidence="2">cv. Yunnan</strain>
    </source>
</reference>
<name>A0ACB9JL53_9ASTR</name>
<organism evidence="1 2">
    <name type="scientific">Smallanthus sonchifolius</name>
    <dbReference type="NCBI Taxonomy" id="185202"/>
    <lineage>
        <taxon>Eukaryota</taxon>
        <taxon>Viridiplantae</taxon>
        <taxon>Streptophyta</taxon>
        <taxon>Embryophyta</taxon>
        <taxon>Tracheophyta</taxon>
        <taxon>Spermatophyta</taxon>
        <taxon>Magnoliopsida</taxon>
        <taxon>eudicotyledons</taxon>
        <taxon>Gunneridae</taxon>
        <taxon>Pentapetalae</taxon>
        <taxon>asterids</taxon>
        <taxon>campanulids</taxon>
        <taxon>Asterales</taxon>
        <taxon>Asteraceae</taxon>
        <taxon>Asteroideae</taxon>
        <taxon>Heliantheae alliance</taxon>
        <taxon>Millerieae</taxon>
        <taxon>Smallanthus</taxon>
    </lineage>
</organism>
<gene>
    <name evidence="1" type="ORF">L1987_08461</name>
</gene>
<dbReference type="EMBL" id="CM042020">
    <property type="protein sequence ID" value="KAI3820909.1"/>
    <property type="molecule type" value="Genomic_DNA"/>
</dbReference>
<protein>
    <submittedName>
        <fullName evidence="1">Uncharacterized protein</fullName>
    </submittedName>
</protein>
<accession>A0ACB9JL53</accession>
<reference evidence="1 2" key="2">
    <citation type="journal article" date="2022" name="Mol. Ecol. Resour.">
        <title>The genomes of chicory, endive, great burdock and yacon provide insights into Asteraceae paleo-polyploidization history and plant inulin production.</title>
        <authorList>
            <person name="Fan W."/>
            <person name="Wang S."/>
            <person name="Wang H."/>
            <person name="Wang A."/>
            <person name="Jiang F."/>
            <person name="Liu H."/>
            <person name="Zhao H."/>
            <person name="Xu D."/>
            <person name="Zhang Y."/>
        </authorList>
    </citation>
    <scope>NUCLEOTIDE SEQUENCE [LARGE SCALE GENOMIC DNA]</scope>
    <source>
        <strain evidence="2">cv. Yunnan</strain>
        <tissue evidence="1">Leaves</tissue>
    </source>
</reference>
<dbReference type="Proteomes" id="UP001056120">
    <property type="component" value="Linkage Group LG03"/>
</dbReference>
<sequence>MQDQNSLLLKEIKGKEKELGEPPLVDQQTHDYMLSFHLNLGETYQGGEIEETQRQSQRLTAMPYWMLHYSRRDPYSEYEESICSNFYQSTNGTK</sequence>
<comment type="caution">
    <text evidence="1">The sequence shown here is derived from an EMBL/GenBank/DDBJ whole genome shotgun (WGS) entry which is preliminary data.</text>
</comment>
<evidence type="ECO:0000313" key="1">
    <source>
        <dbReference type="EMBL" id="KAI3820909.1"/>
    </source>
</evidence>
<proteinExistence type="predicted"/>